<keyword evidence="2" id="KW-1185">Reference proteome</keyword>
<organism evidence="1 2">
    <name type="scientific">Georgenia muralis</name>
    <dbReference type="NCBI Taxonomy" id="154117"/>
    <lineage>
        <taxon>Bacteria</taxon>
        <taxon>Bacillati</taxon>
        <taxon>Actinomycetota</taxon>
        <taxon>Actinomycetes</taxon>
        <taxon>Micrococcales</taxon>
        <taxon>Bogoriellaceae</taxon>
        <taxon>Georgenia</taxon>
    </lineage>
</organism>
<proteinExistence type="predicted"/>
<reference evidence="1 2" key="1">
    <citation type="submission" date="2018-11" db="EMBL/GenBank/DDBJ databases">
        <title>Sequencing the genomes of 1000 actinobacteria strains.</title>
        <authorList>
            <person name="Klenk H.-P."/>
        </authorList>
    </citation>
    <scope>NUCLEOTIDE SEQUENCE [LARGE SCALE GENOMIC DNA]</scope>
    <source>
        <strain evidence="1 2">DSM 14418</strain>
    </source>
</reference>
<dbReference type="InterPro" id="IPR023393">
    <property type="entry name" value="START-like_dom_sf"/>
</dbReference>
<protein>
    <submittedName>
        <fullName evidence="1">Polyketide cyclase/dehydrase/lipid transport protein</fullName>
    </submittedName>
</protein>
<dbReference type="SUPFAM" id="SSF55961">
    <property type="entry name" value="Bet v1-like"/>
    <property type="match status" value="1"/>
</dbReference>
<dbReference type="Pfam" id="PF10604">
    <property type="entry name" value="Polyketide_cyc2"/>
    <property type="match status" value="1"/>
</dbReference>
<name>A0A3N4ZZV9_9MICO</name>
<dbReference type="InterPro" id="IPR019587">
    <property type="entry name" value="Polyketide_cyclase/dehydratase"/>
</dbReference>
<dbReference type="AlphaFoldDB" id="A0A3N4ZZV9"/>
<accession>A0A3N4ZZV9</accession>
<gene>
    <name evidence="1" type="ORF">EDD32_1063</name>
</gene>
<sequence length="162" mass="18802">MTGEVAVRRPLVEVFAFVADMRNEPRYNRRMASAEKVTPGPVGRGTRFHQRMRMPGRAAHMWSEITGYDPLRSLAVRAHLSWMDTSGALTFTPAEGGTRLSWDWDVRLHGRAAALAPALLVLGRRQEHATWRALARHLERQNRWRRKGWRRQKRRWRSPAGQ</sequence>
<dbReference type="Proteomes" id="UP000280726">
    <property type="component" value="Unassembled WGS sequence"/>
</dbReference>
<comment type="caution">
    <text evidence="1">The sequence shown here is derived from an EMBL/GenBank/DDBJ whole genome shotgun (WGS) entry which is preliminary data.</text>
</comment>
<dbReference type="EMBL" id="RKRA01000001">
    <property type="protein sequence ID" value="RPF26615.1"/>
    <property type="molecule type" value="Genomic_DNA"/>
</dbReference>
<evidence type="ECO:0000313" key="1">
    <source>
        <dbReference type="EMBL" id="RPF26615.1"/>
    </source>
</evidence>
<evidence type="ECO:0000313" key="2">
    <source>
        <dbReference type="Proteomes" id="UP000280726"/>
    </source>
</evidence>
<dbReference type="Gene3D" id="3.30.530.20">
    <property type="match status" value="1"/>
</dbReference>